<feature type="compositionally biased region" description="Basic and acidic residues" evidence="1">
    <location>
        <begin position="16"/>
        <end position="35"/>
    </location>
</feature>
<sequence>MGKEVAPGRGHRRRLRPFECERRIGGSRTTHDPIDPHIRWKIGRNFLASTNTEFTADINPAIGHIRFWKGIL</sequence>
<comment type="caution">
    <text evidence="2">The sequence shown here is derived from an EMBL/GenBank/DDBJ whole genome shotgun (WGS) entry which is preliminary data.</text>
</comment>
<evidence type="ECO:0000313" key="2">
    <source>
        <dbReference type="EMBL" id="GEC63814.1"/>
    </source>
</evidence>
<protein>
    <recommendedName>
        <fullName evidence="4">Transposase</fullName>
    </recommendedName>
</protein>
<accession>A0ABQ0SF55</accession>
<dbReference type="Proteomes" id="UP000319478">
    <property type="component" value="Unassembled WGS sequence"/>
</dbReference>
<evidence type="ECO:0008006" key="4">
    <source>
        <dbReference type="Google" id="ProtNLM"/>
    </source>
</evidence>
<feature type="region of interest" description="Disordered" evidence="1">
    <location>
        <begin position="1"/>
        <end position="35"/>
    </location>
</feature>
<proteinExistence type="predicted"/>
<organism evidence="2 3">
    <name type="scientific">Novacetimonas hansenii</name>
    <name type="common">Komagataeibacter hansenii</name>
    <dbReference type="NCBI Taxonomy" id="436"/>
    <lineage>
        <taxon>Bacteria</taxon>
        <taxon>Pseudomonadati</taxon>
        <taxon>Pseudomonadota</taxon>
        <taxon>Alphaproteobacteria</taxon>
        <taxon>Acetobacterales</taxon>
        <taxon>Acetobacteraceae</taxon>
        <taxon>Novacetimonas</taxon>
    </lineage>
</organism>
<name>A0ABQ0SF55_NOVHA</name>
<evidence type="ECO:0000256" key="1">
    <source>
        <dbReference type="SAM" id="MobiDB-lite"/>
    </source>
</evidence>
<dbReference type="EMBL" id="BJNN01000089">
    <property type="protein sequence ID" value="GEC63814.1"/>
    <property type="molecule type" value="Genomic_DNA"/>
</dbReference>
<gene>
    <name evidence="2" type="ORF">GHA01_16630</name>
</gene>
<reference evidence="2 3" key="1">
    <citation type="submission" date="2019-06" db="EMBL/GenBank/DDBJ databases">
        <title>Whole genome shotgun sequence of Komagataeibacter hansenii NBRC 14820.</title>
        <authorList>
            <person name="Hosoyama A."/>
            <person name="Uohara A."/>
            <person name="Ohji S."/>
            <person name="Ichikawa N."/>
        </authorList>
    </citation>
    <scope>NUCLEOTIDE SEQUENCE [LARGE SCALE GENOMIC DNA]</scope>
    <source>
        <strain evidence="2 3">NBRC 14820</strain>
    </source>
</reference>
<evidence type="ECO:0000313" key="3">
    <source>
        <dbReference type="Proteomes" id="UP000319478"/>
    </source>
</evidence>
<keyword evidence="3" id="KW-1185">Reference proteome</keyword>